<dbReference type="EMBL" id="FNOK01000025">
    <property type="protein sequence ID" value="SDY37629.1"/>
    <property type="molecule type" value="Genomic_DNA"/>
</dbReference>
<sequence>MDSPRPLRLAIVLWWVVALVLGLQSVLMWIGRGDLAGRLIAQDQATPADAADRAQQLLLVNTGIAVVLVAAYLVLGALMFRRRAWARGVLSGFAVVHLLMLLGTGAVFSVNVIVLILGAAAAVLMWRRPSTDWLTGEHD</sequence>
<dbReference type="RefSeq" id="WP_093269499.1">
    <property type="nucleotide sequence ID" value="NZ_FNOK01000025.1"/>
</dbReference>
<reference evidence="3" key="1">
    <citation type="submission" date="2016-10" db="EMBL/GenBank/DDBJ databases">
        <authorList>
            <person name="Varghese N."/>
            <person name="Submissions S."/>
        </authorList>
    </citation>
    <scope>NUCLEOTIDE SEQUENCE [LARGE SCALE GENOMIC DNA]</scope>
    <source>
        <strain evidence="3">CGMCC 4.3530</strain>
    </source>
</reference>
<evidence type="ECO:0000313" key="3">
    <source>
        <dbReference type="Proteomes" id="UP000199529"/>
    </source>
</evidence>
<dbReference type="Proteomes" id="UP000199529">
    <property type="component" value="Unassembled WGS sequence"/>
</dbReference>
<evidence type="ECO:0000313" key="2">
    <source>
        <dbReference type="EMBL" id="SDY37629.1"/>
    </source>
</evidence>
<proteinExistence type="predicted"/>
<keyword evidence="1" id="KW-1133">Transmembrane helix</keyword>
<organism evidence="2 3">
    <name type="scientific">Saccharopolyspora shandongensis</name>
    <dbReference type="NCBI Taxonomy" id="418495"/>
    <lineage>
        <taxon>Bacteria</taxon>
        <taxon>Bacillati</taxon>
        <taxon>Actinomycetota</taxon>
        <taxon>Actinomycetes</taxon>
        <taxon>Pseudonocardiales</taxon>
        <taxon>Pseudonocardiaceae</taxon>
        <taxon>Saccharopolyspora</taxon>
    </lineage>
</organism>
<dbReference type="OrthoDB" id="3695177at2"/>
<gene>
    <name evidence="2" type="ORF">SAMN05216215_1025106</name>
</gene>
<feature type="transmembrane region" description="Helical" evidence="1">
    <location>
        <begin position="12"/>
        <end position="30"/>
    </location>
</feature>
<keyword evidence="3" id="KW-1185">Reference proteome</keyword>
<dbReference type="AlphaFoldDB" id="A0A1H3JDG1"/>
<evidence type="ECO:0000256" key="1">
    <source>
        <dbReference type="SAM" id="Phobius"/>
    </source>
</evidence>
<feature type="transmembrane region" description="Helical" evidence="1">
    <location>
        <begin position="108"/>
        <end position="126"/>
    </location>
</feature>
<protein>
    <submittedName>
        <fullName evidence="2">Uncharacterized protein</fullName>
    </submittedName>
</protein>
<dbReference type="STRING" id="418495.SAMN05216215_1025106"/>
<keyword evidence="1" id="KW-0812">Transmembrane</keyword>
<name>A0A1H3JDG1_9PSEU</name>
<feature type="transmembrane region" description="Helical" evidence="1">
    <location>
        <begin position="57"/>
        <end position="78"/>
    </location>
</feature>
<accession>A0A1H3JDG1</accession>
<keyword evidence="1" id="KW-0472">Membrane</keyword>